<comment type="caution">
    <text evidence="3">The sequence shown here is derived from an EMBL/GenBank/DDBJ whole genome shotgun (WGS) entry which is preliminary data.</text>
</comment>
<evidence type="ECO:0000313" key="4">
    <source>
        <dbReference type="Proteomes" id="UP001285441"/>
    </source>
</evidence>
<organism evidence="3 4">
    <name type="scientific">Podospora didyma</name>
    <dbReference type="NCBI Taxonomy" id="330526"/>
    <lineage>
        <taxon>Eukaryota</taxon>
        <taxon>Fungi</taxon>
        <taxon>Dikarya</taxon>
        <taxon>Ascomycota</taxon>
        <taxon>Pezizomycotina</taxon>
        <taxon>Sordariomycetes</taxon>
        <taxon>Sordariomycetidae</taxon>
        <taxon>Sordariales</taxon>
        <taxon>Podosporaceae</taxon>
        <taxon>Podospora</taxon>
    </lineage>
</organism>
<evidence type="ECO:0000256" key="2">
    <source>
        <dbReference type="SAM" id="SignalP"/>
    </source>
</evidence>
<evidence type="ECO:0000256" key="1">
    <source>
        <dbReference type="SAM" id="MobiDB-lite"/>
    </source>
</evidence>
<dbReference type="AlphaFoldDB" id="A0AAE0P4R0"/>
<reference evidence="3" key="2">
    <citation type="submission" date="2023-06" db="EMBL/GenBank/DDBJ databases">
        <authorList>
            <consortium name="Lawrence Berkeley National Laboratory"/>
            <person name="Haridas S."/>
            <person name="Hensen N."/>
            <person name="Bonometti L."/>
            <person name="Westerberg I."/>
            <person name="Brannstrom I.O."/>
            <person name="Guillou S."/>
            <person name="Cros-Aarteil S."/>
            <person name="Calhoun S."/>
            <person name="Kuo A."/>
            <person name="Mondo S."/>
            <person name="Pangilinan J."/>
            <person name="Riley R."/>
            <person name="LaButti K."/>
            <person name="Andreopoulos B."/>
            <person name="Lipzen A."/>
            <person name="Chen C."/>
            <person name="Yanf M."/>
            <person name="Daum C."/>
            <person name="Ng V."/>
            <person name="Clum A."/>
            <person name="Steindorff A."/>
            <person name="Ohm R."/>
            <person name="Martin F."/>
            <person name="Silar P."/>
            <person name="Natvig D."/>
            <person name="Lalanne C."/>
            <person name="Gautier V."/>
            <person name="Ament-velasquez S.L."/>
            <person name="Kruys A."/>
            <person name="Hutchinson M.I."/>
            <person name="Powell A.J."/>
            <person name="Barry K."/>
            <person name="Miller A.N."/>
            <person name="Grigoriev I.V."/>
            <person name="Debuchy R."/>
            <person name="Gladieux P."/>
            <person name="Thoren M.H."/>
            <person name="Johannesson H."/>
        </authorList>
    </citation>
    <scope>NUCLEOTIDE SEQUENCE</scope>
    <source>
        <strain evidence="3">CBS 232.78</strain>
    </source>
</reference>
<accession>A0AAE0P4R0</accession>
<feature type="chain" id="PRO_5042134331" evidence="2">
    <location>
        <begin position="33"/>
        <end position="296"/>
    </location>
</feature>
<name>A0AAE0P4R0_9PEZI</name>
<keyword evidence="2" id="KW-0732">Signal</keyword>
<protein>
    <submittedName>
        <fullName evidence="3">Uncharacterized protein</fullName>
    </submittedName>
</protein>
<reference evidence="3" key="1">
    <citation type="journal article" date="2023" name="Mol. Phylogenet. Evol.">
        <title>Genome-scale phylogeny and comparative genomics of the fungal order Sordariales.</title>
        <authorList>
            <person name="Hensen N."/>
            <person name="Bonometti L."/>
            <person name="Westerberg I."/>
            <person name="Brannstrom I.O."/>
            <person name="Guillou S."/>
            <person name="Cros-Aarteil S."/>
            <person name="Calhoun S."/>
            <person name="Haridas S."/>
            <person name="Kuo A."/>
            <person name="Mondo S."/>
            <person name="Pangilinan J."/>
            <person name="Riley R."/>
            <person name="LaButti K."/>
            <person name="Andreopoulos B."/>
            <person name="Lipzen A."/>
            <person name="Chen C."/>
            <person name="Yan M."/>
            <person name="Daum C."/>
            <person name="Ng V."/>
            <person name="Clum A."/>
            <person name="Steindorff A."/>
            <person name="Ohm R.A."/>
            <person name="Martin F."/>
            <person name="Silar P."/>
            <person name="Natvig D.O."/>
            <person name="Lalanne C."/>
            <person name="Gautier V."/>
            <person name="Ament-Velasquez S.L."/>
            <person name="Kruys A."/>
            <person name="Hutchinson M.I."/>
            <person name="Powell A.J."/>
            <person name="Barry K."/>
            <person name="Miller A.N."/>
            <person name="Grigoriev I.V."/>
            <person name="Debuchy R."/>
            <person name="Gladieux P."/>
            <person name="Hiltunen Thoren M."/>
            <person name="Johannesson H."/>
        </authorList>
    </citation>
    <scope>NUCLEOTIDE SEQUENCE</scope>
    <source>
        <strain evidence="3">CBS 232.78</strain>
    </source>
</reference>
<dbReference type="Proteomes" id="UP001285441">
    <property type="component" value="Unassembled WGS sequence"/>
</dbReference>
<keyword evidence="4" id="KW-1185">Reference proteome</keyword>
<dbReference type="EMBL" id="JAULSW010000001">
    <property type="protein sequence ID" value="KAK3393299.1"/>
    <property type="molecule type" value="Genomic_DNA"/>
</dbReference>
<proteinExistence type="predicted"/>
<feature type="signal peptide" evidence="2">
    <location>
        <begin position="1"/>
        <end position="32"/>
    </location>
</feature>
<feature type="region of interest" description="Disordered" evidence="1">
    <location>
        <begin position="195"/>
        <end position="272"/>
    </location>
</feature>
<sequence length="296" mass="29680">MRPQSPSVALLAGCLLQQAILAVAQIAPQTTAFPTTMFYPGAAHPSSMGASILAVNDDPKRAGNKVLTYAVQCLSDNFAGGCPSFPSGQLYHTQGSVWGGTIATGAALRTTTTFVCSLGGNPGKWGMSADCTYTIGAGVTTTKLASCEAQSAFIPLVVTGGGEKLPPSETAGRSRVGVEFFTSMIDDGLWTMGCDTPSRSKSSSSSSTTRTTTTSRPTAGLTAVSSTTTTAATTAGPAAAGGTQPTGAVLDSDSAGGGPAKTTGKKKNGSKGIKAARSTVVWAFGVMCLGMGLLVV</sequence>
<feature type="compositionally biased region" description="Low complexity" evidence="1">
    <location>
        <begin position="196"/>
        <end position="249"/>
    </location>
</feature>
<gene>
    <name evidence="3" type="ORF">B0H63DRAFT_457923</name>
</gene>
<evidence type="ECO:0000313" key="3">
    <source>
        <dbReference type="EMBL" id="KAK3393299.1"/>
    </source>
</evidence>